<gene>
    <name evidence="10" type="ORF">C7441_11197</name>
</gene>
<keyword evidence="3 8" id="KW-0812">Transmembrane</keyword>
<evidence type="ECO:0000256" key="3">
    <source>
        <dbReference type="ARBA" id="ARBA00022692"/>
    </source>
</evidence>
<dbReference type="EMBL" id="QGGG01000011">
    <property type="protein sequence ID" value="PWJ80976.1"/>
    <property type="molecule type" value="Genomic_DNA"/>
</dbReference>
<dbReference type="GO" id="GO:0006629">
    <property type="term" value="P:lipid metabolic process"/>
    <property type="evidence" value="ECO:0007669"/>
    <property type="project" value="UniProtKB-KW"/>
</dbReference>
<accession>A0A316CLR5</accession>
<feature type="transmembrane region" description="Helical" evidence="8">
    <location>
        <begin position="7"/>
        <end position="26"/>
    </location>
</feature>
<dbReference type="PANTHER" id="PTHR23063">
    <property type="entry name" value="PHOSPHOLIPID ACYLTRANSFERASE"/>
    <property type="match status" value="1"/>
</dbReference>
<evidence type="ECO:0000256" key="4">
    <source>
        <dbReference type="ARBA" id="ARBA00022989"/>
    </source>
</evidence>
<dbReference type="GO" id="GO:0016020">
    <property type="term" value="C:membrane"/>
    <property type="evidence" value="ECO:0007669"/>
    <property type="project" value="UniProtKB-SubCell"/>
</dbReference>
<keyword evidence="5" id="KW-0443">Lipid metabolism</keyword>
<comment type="caution">
    <text evidence="10">The sequence shown here is derived from an EMBL/GenBank/DDBJ whole genome shotgun (WGS) entry which is preliminary data.</text>
</comment>
<dbReference type="STRING" id="1192868.GCA_000304395_02264"/>
<dbReference type="SUPFAM" id="SSF69593">
    <property type="entry name" value="Glycerol-3-phosphate (1)-acyltransferase"/>
    <property type="match status" value="1"/>
</dbReference>
<keyword evidence="2 10" id="KW-0808">Transferase</keyword>
<evidence type="ECO:0000256" key="6">
    <source>
        <dbReference type="ARBA" id="ARBA00023136"/>
    </source>
</evidence>
<dbReference type="AlphaFoldDB" id="A0A316CLR5"/>
<evidence type="ECO:0000256" key="2">
    <source>
        <dbReference type="ARBA" id="ARBA00022679"/>
    </source>
</evidence>
<protein>
    <submittedName>
        <fullName evidence="10">Lyso-ornithine lipid acyltransferase</fullName>
    </submittedName>
</protein>
<evidence type="ECO:0000259" key="9">
    <source>
        <dbReference type="SMART" id="SM00563"/>
    </source>
</evidence>
<evidence type="ECO:0000256" key="7">
    <source>
        <dbReference type="ARBA" id="ARBA00023315"/>
    </source>
</evidence>
<dbReference type="Proteomes" id="UP000245396">
    <property type="component" value="Unassembled WGS sequence"/>
</dbReference>
<keyword evidence="6 8" id="KW-0472">Membrane</keyword>
<evidence type="ECO:0000313" key="11">
    <source>
        <dbReference type="Proteomes" id="UP000245396"/>
    </source>
</evidence>
<comment type="subcellular location">
    <subcellularLocation>
        <location evidence="1">Membrane</location>
    </subcellularLocation>
</comment>
<dbReference type="InterPro" id="IPR002123">
    <property type="entry name" value="Plipid/glycerol_acylTrfase"/>
</dbReference>
<evidence type="ECO:0000256" key="1">
    <source>
        <dbReference type="ARBA" id="ARBA00004370"/>
    </source>
</evidence>
<dbReference type="CDD" id="cd07989">
    <property type="entry name" value="LPLAT_AGPAT-like"/>
    <property type="match status" value="1"/>
</dbReference>
<name>A0A316CLR5_PSESE</name>
<evidence type="ECO:0000256" key="5">
    <source>
        <dbReference type="ARBA" id="ARBA00023098"/>
    </source>
</evidence>
<sequence>MVSRIRIGLGLLWVVVGLSLLVPWLYLGMRTGLYEPWRIRRWCHSLILRALGFRVHVHGALAPQRPLLVASNHISWTDVMVLASFNNVSFIAKSEMAGWPLIGWLTRLQRCVFVERDRRRKSGAQASEIASRLAAGDAMVLFAEGTTGDGNLILPFKSTLFGAAELAIGEGDVDRVFIQPVAVGYTRLQGLPMGRQHRAVAAWIGDQDLVPHLKDLLAEGAIDVEVHFGEPIEFSAGSSRKETARRVEERVRTMMNKALRDPRR</sequence>
<keyword evidence="11" id="KW-1185">Reference proteome</keyword>
<feature type="domain" description="Phospholipid/glycerol acyltransferase" evidence="9">
    <location>
        <begin position="67"/>
        <end position="186"/>
    </location>
</feature>
<proteinExistence type="predicted"/>
<dbReference type="Pfam" id="PF01553">
    <property type="entry name" value="Acyltransferase"/>
    <property type="match status" value="1"/>
</dbReference>
<reference evidence="10 11" key="1">
    <citation type="submission" date="2018-05" db="EMBL/GenBank/DDBJ databases">
        <title>Genomic Encyclopedia of Type Strains, Phase IV (KMG-IV): sequencing the most valuable type-strain genomes for metagenomic binning, comparative biology and taxonomic classification.</title>
        <authorList>
            <person name="Goeker M."/>
        </authorList>
    </citation>
    <scope>NUCLEOTIDE SEQUENCE [LARGE SCALE GENOMIC DNA]</scope>
    <source>
        <strain evidence="10 11">DSM 6986</strain>
    </source>
</reference>
<evidence type="ECO:0000256" key="8">
    <source>
        <dbReference type="SAM" id="Phobius"/>
    </source>
</evidence>
<keyword evidence="7 10" id="KW-0012">Acyltransferase</keyword>
<keyword evidence="4 8" id="KW-1133">Transmembrane helix</keyword>
<dbReference type="SMART" id="SM00563">
    <property type="entry name" value="PlsC"/>
    <property type="match status" value="1"/>
</dbReference>
<evidence type="ECO:0000313" key="10">
    <source>
        <dbReference type="EMBL" id="PWJ80976.1"/>
    </source>
</evidence>
<organism evidence="10 11">
    <name type="scientific">Pseudaminobacter salicylatoxidans</name>
    <dbReference type="NCBI Taxonomy" id="93369"/>
    <lineage>
        <taxon>Bacteria</taxon>
        <taxon>Pseudomonadati</taxon>
        <taxon>Pseudomonadota</taxon>
        <taxon>Alphaproteobacteria</taxon>
        <taxon>Hyphomicrobiales</taxon>
        <taxon>Phyllobacteriaceae</taxon>
        <taxon>Pseudaminobacter</taxon>
    </lineage>
</organism>
<dbReference type="RefSeq" id="WP_170125154.1">
    <property type="nucleotide sequence ID" value="NZ_QGGG01000011.1"/>
</dbReference>
<dbReference type="PANTHER" id="PTHR23063:SF52">
    <property type="entry name" value="LYSOPHOSPHATIDYLCHOLINE ACYLTRANSFERASE"/>
    <property type="match status" value="1"/>
</dbReference>
<dbReference type="GO" id="GO:0016746">
    <property type="term" value="F:acyltransferase activity"/>
    <property type="evidence" value="ECO:0007669"/>
    <property type="project" value="UniProtKB-KW"/>
</dbReference>